<feature type="region of interest" description="Disordered" evidence="1">
    <location>
        <begin position="213"/>
        <end position="253"/>
    </location>
</feature>
<dbReference type="HOGENOM" id="CLU_024142_1_0_1"/>
<feature type="region of interest" description="Disordered" evidence="1">
    <location>
        <begin position="355"/>
        <end position="411"/>
    </location>
</feature>
<name>U5HHW3_USTV1</name>
<dbReference type="EnsemblFungi" id="MVLG_06634T0">
    <property type="protein sequence ID" value="MVLG_06634T0"/>
    <property type="gene ID" value="MVLG_06634"/>
</dbReference>
<dbReference type="STRING" id="683840.U5HHW3"/>
<reference evidence="3" key="4">
    <citation type="submission" date="2015-06" db="UniProtKB">
        <authorList>
            <consortium name="EnsemblFungi"/>
        </authorList>
    </citation>
    <scope>IDENTIFICATION</scope>
</reference>
<sequence>MPLDASLFVLSLVPRLDKVGCVDIKEDGSTDAHYVAQKDVETGTISLIDPWTDTKWASLTPTVPNKLKLVEFFNPEHSEEFKNTGKLGWQWSWEWEGVKYAWDRSGSFSGDKSYTLEVLRKPDPNFPICLYTPASKKKAAQCQILDYNLARIEPPIEDRKGLEVMTLLSLLSLLSTPQFDMFGIPPTPTEDASSTSDHPVKASIFAAVAQASSSAPGPKAPANAKSSTPTNPSIPPPVPPMPPRSSSVQTLSTNEIEVRDIGKADKYSVRALDLLKDDGLLFLVLLGSGPVVPHVVALAEKVKRQRYKTSGEELMQYIDDGGAELSSLDKYATPSSIKVYLSRIEMRDILPNYKPRHAKKPDLRPPIVFGSSSAKSSGPAAASAESSAVSKKTPVESENGGGGGLFARFGF</sequence>
<dbReference type="EMBL" id="GL541777">
    <property type="protein sequence ID" value="KDE02843.1"/>
    <property type="molecule type" value="Genomic_DNA"/>
</dbReference>
<feature type="compositionally biased region" description="Pro residues" evidence="1">
    <location>
        <begin position="232"/>
        <end position="243"/>
    </location>
</feature>
<reference evidence="2 4" key="3">
    <citation type="journal article" date="2015" name="BMC Genomics">
        <title>Sex and parasites: genomic and transcriptomic analysis of Microbotryum lychnidis-dioicae, the biotrophic and plant-castrating anther smut fungus.</title>
        <authorList>
            <person name="Perlin M.H."/>
            <person name="Amselem J."/>
            <person name="Fontanillas E."/>
            <person name="Toh S.S."/>
            <person name="Chen Z."/>
            <person name="Goldberg J."/>
            <person name="Duplessis S."/>
            <person name="Henrissat B."/>
            <person name="Young S."/>
            <person name="Zeng Q."/>
            <person name="Aguileta G."/>
            <person name="Petit E."/>
            <person name="Badouin H."/>
            <person name="Andrews J."/>
            <person name="Razeeq D."/>
            <person name="Gabaldon T."/>
            <person name="Quesneville H."/>
            <person name="Giraud T."/>
            <person name="Hood M.E."/>
            <person name="Schultz D.J."/>
            <person name="Cuomo C.A."/>
        </authorList>
    </citation>
    <scope>NUCLEOTIDE SEQUENCE [LARGE SCALE GENOMIC DNA]</scope>
    <source>
        <strain evidence="4">p1A1 Lamole</strain>
        <strain evidence="2">P1A1 Lamole</strain>
    </source>
</reference>
<dbReference type="OrthoDB" id="2538077at2759"/>
<evidence type="ECO:0000256" key="1">
    <source>
        <dbReference type="SAM" id="MobiDB-lite"/>
    </source>
</evidence>
<gene>
    <name evidence="2" type="ORF">MVLG_06634</name>
</gene>
<accession>U5HHW3</accession>
<protein>
    <submittedName>
        <fullName evidence="2 3">Uncharacterized protein</fullName>
    </submittedName>
</protein>
<dbReference type="Proteomes" id="UP000017200">
    <property type="component" value="Unassembled WGS sequence"/>
</dbReference>
<evidence type="ECO:0000313" key="4">
    <source>
        <dbReference type="Proteomes" id="UP000017200"/>
    </source>
</evidence>
<reference evidence="2" key="2">
    <citation type="submission" date="2010-11" db="EMBL/GenBank/DDBJ databases">
        <authorList>
            <consortium name="The Broad Institute Genome Sequencing Platform"/>
            <person name="Earl A."/>
            <person name="Ward D."/>
            <person name="Feldgarden M."/>
            <person name="Gevers D."/>
            <person name="Butler R."/>
            <person name="Young S.K."/>
            <person name="Zeng Q."/>
            <person name="Gargeya S."/>
            <person name="Fitzgerald M."/>
            <person name="Haas B."/>
            <person name="Abouelleil A."/>
            <person name="Alvarado L."/>
            <person name="Arachchi H.M."/>
            <person name="Berlin A."/>
            <person name="Brown A."/>
            <person name="Chapman S.B."/>
            <person name="Chen Z."/>
            <person name="Dunbar C."/>
            <person name="Freedman E."/>
            <person name="Gearin G."/>
            <person name="Gellesch M."/>
            <person name="Goldberg J."/>
            <person name="Griggs A."/>
            <person name="Gujja S."/>
            <person name="Heilman E."/>
            <person name="Heiman D."/>
            <person name="Howarth C."/>
            <person name="Larson L."/>
            <person name="Lui A."/>
            <person name="MacDonald P.J.P."/>
            <person name="Mehta T."/>
            <person name="Montmayeur A."/>
            <person name="Murphy C."/>
            <person name="Neiman D."/>
            <person name="Pearson M."/>
            <person name="Priest M."/>
            <person name="Roberts A."/>
            <person name="Saif S."/>
            <person name="Shea T."/>
            <person name="Shenoy N."/>
            <person name="Sisk P."/>
            <person name="Stolte C."/>
            <person name="Sykes S."/>
            <person name="White J."/>
            <person name="Yandava C."/>
            <person name="Wortman J."/>
            <person name="Nusbaum C."/>
            <person name="Birren B."/>
        </authorList>
    </citation>
    <scope>NUCLEOTIDE SEQUENCE</scope>
    <source>
        <strain evidence="2">P1A1 Lamole</strain>
    </source>
</reference>
<evidence type="ECO:0000313" key="3">
    <source>
        <dbReference type="EnsemblFungi" id="MVLG_06634T0"/>
    </source>
</evidence>
<dbReference type="AlphaFoldDB" id="U5HHW3"/>
<proteinExistence type="predicted"/>
<reference evidence="4" key="1">
    <citation type="submission" date="2010-11" db="EMBL/GenBank/DDBJ databases">
        <title>The genome sequence of Microbotryum violaceum strain p1A1 Lamole.</title>
        <authorList>
            <person name="Cuomo C."/>
            <person name="Perlin M."/>
            <person name="Young S.K."/>
            <person name="Zeng Q."/>
            <person name="Gargeya S."/>
            <person name="Alvarado L."/>
            <person name="Berlin A."/>
            <person name="Chapman S.B."/>
            <person name="Chen Z."/>
            <person name="Freedman E."/>
            <person name="Gellesch M."/>
            <person name="Goldberg J."/>
            <person name="Griggs A."/>
            <person name="Gujja S."/>
            <person name="Heilman E."/>
            <person name="Heiman D."/>
            <person name="Howarth C."/>
            <person name="Mehta T."/>
            <person name="Neiman D."/>
            <person name="Pearson M."/>
            <person name="Roberts A."/>
            <person name="Saif S."/>
            <person name="Shea T."/>
            <person name="Shenoy N."/>
            <person name="Sisk P."/>
            <person name="Stolte C."/>
            <person name="Sykes S."/>
            <person name="White J."/>
            <person name="Yandava C."/>
            <person name="Haas B."/>
            <person name="Nusbaum C."/>
            <person name="Birren B."/>
        </authorList>
    </citation>
    <scope>NUCLEOTIDE SEQUENCE [LARGE SCALE GENOMIC DNA]</scope>
    <source>
        <strain evidence="4">p1A1 Lamole</strain>
    </source>
</reference>
<feature type="compositionally biased region" description="Low complexity" evidence="1">
    <location>
        <begin position="213"/>
        <end position="231"/>
    </location>
</feature>
<organism evidence="2">
    <name type="scientific">Microbotryum lychnidis-dioicae (strain p1A1 Lamole / MvSl-1064)</name>
    <name type="common">Anther smut fungus</name>
    <dbReference type="NCBI Taxonomy" id="683840"/>
    <lineage>
        <taxon>Eukaryota</taxon>
        <taxon>Fungi</taxon>
        <taxon>Dikarya</taxon>
        <taxon>Basidiomycota</taxon>
        <taxon>Pucciniomycotina</taxon>
        <taxon>Microbotryomycetes</taxon>
        <taxon>Microbotryales</taxon>
        <taxon>Microbotryaceae</taxon>
        <taxon>Microbotryum</taxon>
    </lineage>
</organism>
<dbReference type="EMBL" id="AEIJ01000828">
    <property type="status" value="NOT_ANNOTATED_CDS"/>
    <property type="molecule type" value="Genomic_DNA"/>
</dbReference>
<evidence type="ECO:0000313" key="2">
    <source>
        <dbReference type="EMBL" id="KDE02843.1"/>
    </source>
</evidence>
<feature type="compositionally biased region" description="Low complexity" evidence="1">
    <location>
        <begin position="371"/>
        <end position="392"/>
    </location>
</feature>
<dbReference type="OMA" id="KWGFKWE"/>
<keyword evidence="4" id="KW-1185">Reference proteome</keyword>
<dbReference type="InParanoid" id="U5HHW3"/>